<accession>A0A6C0BNR0</accession>
<organism evidence="1">
    <name type="scientific">viral metagenome</name>
    <dbReference type="NCBI Taxonomy" id="1070528"/>
    <lineage>
        <taxon>unclassified sequences</taxon>
        <taxon>metagenomes</taxon>
        <taxon>organismal metagenomes</taxon>
    </lineage>
</organism>
<dbReference type="AlphaFoldDB" id="A0A6C0BNR0"/>
<reference evidence="1" key="1">
    <citation type="journal article" date="2020" name="Nature">
        <title>Giant virus diversity and host interactions through global metagenomics.</title>
        <authorList>
            <person name="Schulz F."/>
            <person name="Roux S."/>
            <person name="Paez-Espino D."/>
            <person name="Jungbluth S."/>
            <person name="Walsh D.A."/>
            <person name="Denef V.J."/>
            <person name="McMahon K.D."/>
            <person name="Konstantinidis K.T."/>
            <person name="Eloe-Fadrosh E.A."/>
            <person name="Kyrpides N.C."/>
            <person name="Woyke T."/>
        </authorList>
    </citation>
    <scope>NUCLEOTIDE SEQUENCE</scope>
    <source>
        <strain evidence="1">GVMAG-M-3300018080-19</strain>
    </source>
</reference>
<proteinExistence type="predicted"/>
<protein>
    <submittedName>
        <fullName evidence="1">Uncharacterized protein</fullName>
    </submittedName>
</protein>
<name>A0A6C0BNR0_9ZZZZ</name>
<dbReference type="EMBL" id="MN739208">
    <property type="protein sequence ID" value="QHS93680.1"/>
    <property type="molecule type" value="Genomic_DNA"/>
</dbReference>
<evidence type="ECO:0000313" key="1">
    <source>
        <dbReference type="EMBL" id="QHS93680.1"/>
    </source>
</evidence>
<sequence length="61" mass="7138">MFTMTPGKGQHLFVKLLREVRRRKEAAGLAPGYNFYAILPYNVNMMQWYEEAVKLANETDE</sequence>